<evidence type="ECO:0000313" key="2">
    <source>
        <dbReference type="Proteomes" id="UP000759131"/>
    </source>
</evidence>
<accession>A0A7R9KC11</accession>
<organism evidence="1">
    <name type="scientific">Medioppia subpectinata</name>
    <dbReference type="NCBI Taxonomy" id="1979941"/>
    <lineage>
        <taxon>Eukaryota</taxon>
        <taxon>Metazoa</taxon>
        <taxon>Ecdysozoa</taxon>
        <taxon>Arthropoda</taxon>
        <taxon>Chelicerata</taxon>
        <taxon>Arachnida</taxon>
        <taxon>Acari</taxon>
        <taxon>Acariformes</taxon>
        <taxon>Sarcoptiformes</taxon>
        <taxon>Oribatida</taxon>
        <taxon>Brachypylina</taxon>
        <taxon>Oppioidea</taxon>
        <taxon>Oppiidae</taxon>
        <taxon>Medioppia</taxon>
    </lineage>
</organism>
<sequence length="117" mass="13722">MFVIQKCPQKVIDKWIDRQLVSSGVTQRGNEWIQKHRKTLWPEVVVSSRVTQRVDKHLFRQRKTLSTDLVMICVNYCCLICYSKSGSDTKRCPNSGRELYMRHKHVLIQLSTELGTK</sequence>
<dbReference type="AlphaFoldDB" id="A0A7R9KC11"/>
<dbReference type="EMBL" id="OC854759">
    <property type="protein sequence ID" value="CAD7620264.1"/>
    <property type="molecule type" value="Genomic_DNA"/>
</dbReference>
<dbReference type="Proteomes" id="UP000759131">
    <property type="component" value="Unassembled WGS sequence"/>
</dbReference>
<protein>
    <submittedName>
        <fullName evidence="1">Uncharacterized protein</fullName>
    </submittedName>
</protein>
<keyword evidence="2" id="KW-1185">Reference proteome</keyword>
<proteinExistence type="predicted"/>
<evidence type="ECO:0000313" key="1">
    <source>
        <dbReference type="EMBL" id="CAD7620264.1"/>
    </source>
</evidence>
<name>A0A7R9KC11_9ACAR</name>
<dbReference type="EMBL" id="CAJPIZ010000184">
    <property type="protein sequence ID" value="CAG2100694.1"/>
    <property type="molecule type" value="Genomic_DNA"/>
</dbReference>
<gene>
    <name evidence="1" type="ORF">OSB1V03_LOCUS756</name>
</gene>
<reference evidence="1" key="1">
    <citation type="submission" date="2020-11" db="EMBL/GenBank/DDBJ databases">
        <authorList>
            <person name="Tran Van P."/>
        </authorList>
    </citation>
    <scope>NUCLEOTIDE SEQUENCE</scope>
</reference>